<dbReference type="AlphaFoldDB" id="A0A9P6EXW4"/>
<feature type="compositionally biased region" description="Basic and acidic residues" evidence="1">
    <location>
        <begin position="230"/>
        <end position="248"/>
    </location>
</feature>
<feature type="compositionally biased region" description="Polar residues" evidence="1">
    <location>
        <begin position="188"/>
        <end position="202"/>
    </location>
</feature>
<comment type="caution">
    <text evidence="2">The sequence shown here is derived from an EMBL/GenBank/DDBJ whole genome shotgun (WGS) entry which is preliminary data.</text>
</comment>
<feature type="compositionally biased region" description="Acidic residues" evidence="1">
    <location>
        <begin position="154"/>
        <end position="168"/>
    </location>
</feature>
<feature type="compositionally biased region" description="Polar residues" evidence="1">
    <location>
        <begin position="215"/>
        <end position="224"/>
    </location>
</feature>
<keyword evidence="3" id="KW-1185">Reference proteome</keyword>
<protein>
    <submittedName>
        <fullName evidence="2">Uncharacterized protein</fullName>
    </submittedName>
</protein>
<reference evidence="2" key="1">
    <citation type="journal article" date="2020" name="Fungal Divers.">
        <title>Resolving the Mortierellaceae phylogeny through synthesis of multi-gene phylogenetics and phylogenomics.</title>
        <authorList>
            <person name="Vandepol N."/>
            <person name="Liber J."/>
            <person name="Desiro A."/>
            <person name="Na H."/>
            <person name="Kennedy M."/>
            <person name="Barry K."/>
            <person name="Grigoriev I.V."/>
            <person name="Miller A.N."/>
            <person name="O'Donnell K."/>
            <person name="Stajich J.E."/>
            <person name="Bonito G."/>
        </authorList>
    </citation>
    <scope>NUCLEOTIDE SEQUENCE</scope>
    <source>
        <strain evidence="2">NRRL 2591</strain>
    </source>
</reference>
<feature type="region of interest" description="Disordered" evidence="1">
    <location>
        <begin position="114"/>
        <end position="251"/>
    </location>
</feature>
<dbReference type="EMBL" id="JAAAXW010000388">
    <property type="protein sequence ID" value="KAF9537545.1"/>
    <property type="molecule type" value="Genomic_DNA"/>
</dbReference>
<name>A0A9P6EXW4_9FUNG</name>
<evidence type="ECO:0000313" key="3">
    <source>
        <dbReference type="Proteomes" id="UP000723463"/>
    </source>
</evidence>
<evidence type="ECO:0000313" key="2">
    <source>
        <dbReference type="EMBL" id="KAF9537545.1"/>
    </source>
</evidence>
<evidence type="ECO:0000256" key="1">
    <source>
        <dbReference type="SAM" id="MobiDB-lite"/>
    </source>
</evidence>
<gene>
    <name evidence="2" type="ORF">EC957_007985</name>
</gene>
<dbReference type="Proteomes" id="UP000723463">
    <property type="component" value="Unassembled WGS sequence"/>
</dbReference>
<feature type="region of interest" description="Disordered" evidence="1">
    <location>
        <begin position="317"/>
        <end position="341"/>
    </location>
</feature>
<organism evidence="2 3">
    <name type="scientific">Mortierella hygrophila</name>
    <dbReference type="NCBI Taxonomy" id="979708"/>
    <lineage>
        <taxon>Eukaryota</taxon>
        <taxon>Fungi</taxon>
        <taxon>Fungi incertae sedis</taxon>
        <taxon>Mucoromycota</taxon>
        <taxon>Mortierellomycotina</taxon>
        <taxon>Mortierellomycetes</taxon>
        <taxon>Mortierellales</taxon>
        <taxon>Mortierellaceae</taxon>
        <taxon>Mortierella</taxon>
    </lineage>
</organism>
<sequence>MHPREGRMRSKADVYRQLAEELINMQFETPHFGGFYSTTPNGNGIKTKIKRIQTTFMTAHNPPGSSGYGDTDSESWKAAIMIGCRYYFDLFPIWGQKSSDGVVFYADSMTDLMDDRITDDPPQRNFDSDAGTEAEEDQRDESGNGRQSSLSWEDLPDFDDVDETGPEEEAQKPLVRRCRSPVLATPVMLTSTPRPSTATLQRNRYRHEQKKAADSNPSSSTSAAIRTPKKLKEAPRREVTNDIKDQSEATRMSAQLEYRKAEIQERIRMEIASSLKEKEMALKEKEMDFKLRLEEIEARKTETIAKVQAEKELALERERWMSKRNSPSLLSSSPRRGSSSS</sequence>
<feature type="compositionally biased region" description="Acidic residues" evidence="1">
    <location>
        <begin position="130"/>
        <end position="139"/>
    </location>
</feature>
<proteinExistence type="predicted"/>
<accession>A0A9P6EXW4</accession>
<feature type="compositionally biased region" description="Low complexity" evidence="1">
    <location>
        <begin position="326"/>
        <end position="341"/>
    </location>
</feature>